<proteinExistence type="predicted"/>
<comment type="caution">
    <text evidence="1">The sequence shown here is derived from an EMBL/GenBank/DDBJ whole genome shotgun (WGS) entry which is preliminary data.</text>
</comment>
<dbReference type="EMBL" id="JWZT01002965">
    <property type="protein sequence ID" value="KII68092.1"/>
    <property type="molecule type" value="Genomic_DNA"/>
</dbReference>
<sequence length="100" mass="11766">MGKNYGDLKGTELQLRGNDETKSLRQVQLLLNFLNIRLLDGLSKPDMNFQENHQRDFDFNCALIHDNWASIRDNPVIKKRDFKRGKRATKLFKDFNKILS</sequence>
<evidence type="ECO:0000313" key="1">
    <source>
        <dbReference type="EMBL" id="KII68092.1"/>
    </source>
</evidence>
<organism evidence="1 2">
    <name type="scientific">Thelohanellus kitauei</name>
    <name type="common">Myxosporean</name>
    <dbReference type="NCBI Taxonomy" id="669202"/>
    <lineage>
        <taxon>Eukaryota</taxon>
        <taxon>Metazoa</taxon>
        <taxon>Cnidaria</taxon>
        <taxon>Myxozoa</taxon>
        <taxon>Myxosporea</taxon>
        <taxon>Bivalvulida</taxon>
        <taxon>Platysporina</taxon>
        <taxon>Myxobolidae</taxon>
        <taxon>Thelohanellus</taxon>
    </lineage>
</organism>
<evidence type="ECO:0000313" key="2">
    <source>
        <dbReference type="Proteomes" id="UP000031668"/>
    </source>
</evidence>
<keyword evidence="2" id="KW-1185">Reference proteome</keyword>
<accession>A0A0C2N2I7</accession>
<dbReference type="AlphaFoldDB" id="A0A0C2N2I7"/>
<protein>
    <submittedName>
        <fullName evidence="1">Uncharacterized protein</fullName>
    </submittedName>
</protein>
<gene>
    <name evidence="1" type="ORF">RF11_06298</name>
</gene>
<dbReference type="Proteomes" id="UP000031668">
    <property type="component" value="Unassembled WGS sequence"/>
</dbReference>
<reference evidence="1 2" key="1">
    <citation type="journal article" date="2014" name="Genome Biol. Evol.">
        <title>The genome of the myxosporean Thelohanellus kitauei shows adaptations to nutrient acquisition within its fish host.</title>
        <authorList>
            <person name="Yang Y."/>
            <person name="Xiong J."/>
            <person name="Zhou Z."/>
            <person name="Huo F."/>
            <person name="Miao W."/>
            <person name="Ran C."/>
            <person name="Liu Y."/>
            <person name="Zhang J."/>
            <person name="Feng J."/>
            <person name="Wang M."/>
            <person name="Wang M."/>
            <person name="Wang L."/>
            <person name="Yao B."/>
        </authorList>
    </citation>
    <scope>NUCLEOTIDE SEQUENCE [LARGE SCALE GENOMIC DNA]</scope>
    <source>
        <strain evidence="1">Wuqing</strain>
    </source>
</reference>
<name>A0A0C2N2I7_THEKT</name>